<feature type="compositionally biased region" description="Low complexity" evidence="25">
    <location>
        <begin position="827"/>
        <end position="836"/>
    </location>
</feature>
<name>A0AAZ3QCA9_ONCTS</name>
<evidence type="ECO:0000256" key="12">
    <source>
        <dbReference type="ARBA" id="ARBA00023170"/>
    </source>
</evidence>
<comment type="catalytic activity">
    <reaction evidence="20">
        <text>Ca(2+)(in) = Ca(2+)(out)</text>
        <dbReference type="Rhea" id="RHEA:29671"/>
        <dbReference type="ChEBI" id="CHEBI:29108"/>
    </reaction>
</comment>
<evidence type="ECO:0000256" key="17">
    <source>
        <dbReference type="ARBA" id="ARBA00034104"/>
    </source>
</evidence>
<evidence type="ECO:0000256" key="25">
    <source>
        <dbReference type="SAM" id="MobiDB-lite"/>
    </source>
</evidence>
<keyword evidence="2 24" id="KW-1003">Cell membrane</keyword>
<reference evidence="28" key="2">
    <citation type="submission" date="2025-08" db="UniProtKB">
        <authorList>
            <consortium name="Ensembl"/>
        </authorList>
    </citation>
    <scope>IDENTIFICATION</scope>
</reference>
<gene>
    <name evidence="28" type="primary">TNS1</name>
</gene>
<keyword evidence="6" id="KW-0460">Magnesium</keyword>
<feature type="transmembrane region" description="Helical" evidence="24">
    <location>
        <begin position="263"/>
        <end position="285"/>
    </location>
</feature>
<dbReference type="Ensembl" id="ENSOTST00005176987.1">
    <property type="protein sequence ID" value="ENSOTSP00005126932.1"/>
    <property type="gene ID" value="ENSOTSG00005068338.1"/>
</dbReference>
<dbReference type="Proteomes" id="UP000694402">
    <property type="component" value="Unassembled WGS sequence"/>
</dbReference>
<dbReference type="GO" id="GO:0045211">
    <property type="term" value="C:postsynaptic membrane"/>
    <property type="evidence" value="ECO:0007669"/>
    <property type="project" value="UniProtKB-SubCell"/>
</dbReference>
<feature type="binding site" evidence="21">
    <location>
        <position position="152"/>
    </location>
    <ligand>
        <name>L-glutamate</name>
        <dbReference type="ChEBI" id="CHEBI:29985"/>
    </ligand>
</feature>
<dbReference type="InterPro" id="IPR001320">
    <property type="entry name" value="Iontro_rcpt_C"/>
</dbReference>
<dbReference type="FunFam" id="3.40.190.10:FF:000038">
    <property type="entry name" value="Putative glutamate receptor ionotropic NMDA 2B"/>
    <property type="match status" value="1"/>
</dbReference>
<dbReference type="PANTHER" id="PTHR18966">
    <property type="entry name" value="IONOTROPIC GLUTAMATE RECEPTOR"/>
    <property type="match status" value="1"/>
</dbReference>
<evidence type="ECO:0000256" key="11">
    <source>
        <dbReference type="ARBA" id="ARBA00023157"/>
    </source>
</evidence>
<feature type="binding site" evidence="21">
    <location>
        <position position="147"/>
    </location>
    <ligand>
        <name>L-glutamate</name>
        <dbReference type="ChEBI" id="CHEBI:29985"/>
    </ligand>
</feature>
<keyword evidence="1 24" id="KW-0813">Transport</keyword>
<dbReference type="PRINTS" id="PR00177">
    <property type="entry name" value="NMDARECEPTOR"/>
</dbReference>
<keyword evidence="29" id="KW-1185">Reference proteome</keyword>
<comment type="function">
    <text evidence="24">Receptor for glutamate that functions as a ligand-gated ion channel in the central nervous system and plays an important role in excitatory synaptic transmission. L-glutamate acts as an excitatory neurotransmitter at many synapses in the central nervous system.</text>
</comment>
<comment type="similarity">
    <text evidence="24">Belongs to the glutamate-gated ion channel (TC 1.A.10.1) family.</text>
</comment>
<dbReference type="InterPro" id="IPR001508">
    <property type="entry name" value="Iono_Glu_rcpt_met"/>
</dbReference>
<dbReference type="AlphaFoldDB" id="A0AAZ3QCA9"/>
<evidence type="ECO:0000256" key="10">
    <source>
        <dbReference type="ARBA" id="ARBA00023136"/>
    </source>
</evidence>
<feature type="compositionally biased region" description="Polar residues" evidence="25">
    <location>
        <begin position="1007"/>
        <end position="1017"/>
    </location>
</feature>
<evidence type="ECO:0000256" key="9">
    <source>
        <dbReference type="ARBA" id="ARBA00023065"/>
    </source>
</evidence>
<evidence type="ECO:0000256" key="8">
    <source>
        <dbReference type="ARBA" id="ARBA00023018"/>
    </source>
</evidence>
<evidence type="ECO:0000313" key="28">
    <source>
        <dbReference type="Ensembl" id="ENSOTSP00005126932.1"/>
    </source>
</evidence>
<keyword evidence="16 24" id="KW-0407">Ion channel</keyword>
<evidence type="ECO:0000256" key="4">
    <source>
        <dbReference type="ARBA" id="ARBA00022729"/>
    </source>
</evidence>
<dbReference type="GO" id="GO:0004972">
    <property type="term" value="F:NMDA glutamate receptor activity"/>
    <property type="evidence" value="ECO:0007669"/>
    <property type="project" value="UniProtKB-ARBA"/>
</dbReference>
<evidence type="ECO:0000313" key="29">
    <source>
        <dbReference type="Proteomes" id="UP000694402"/>
    </source>
</evidence>
<keyword evidence="5" id="KW-0106">Calcium</keyword>
<dbReference type="SMART" id="SM00079">
    <property type="entry name" value="PBPe"/>
    <property type="match status" value="1"/>
</dbReference>
<dbReference type="CDD" id="cd13718">
    <property type="entry name" value="PBP2_iGluR_NMDA_Nr2"/>
    <property type="match status" value="1"/>
</dbReference>
<keyword evidence="9 24" id="KW-0406">Ion transport</keyword>
<feature type="site" description="Crucial to convey clamshell closure to channel opening" evidence="22">
    <location>
        <position position="296"/>
    </location>
</feature>
<feature type="transmembrane region" description="Helical" evidence="24">
    <location>
        <begin position="454"/>
        <end position="477"/>
    </location>
</feature>
<comment type="catalytic activity">
    <reaction evidence="18">
        <text>K(+)(in) = K(+)(out)</text>
        <dbReference type="Rhea" id="RHEA:29463"/>
        <dbReference type="ChEBI" id="CHEBI:29103"/>
    </reaction>
</comment>
<evidence type="ECO:0000256" key="2">
    <source>
        <dbReference type="ARBA" id="ARBA00022475"/>
    </source>
</evidence>
<feature type="domain" description="Ionotropic glutamate receptor C-terminal" evidence="26">
    <location>
        <begin position="64"/>
        <end position="432"/>
    </location>
</feature>
<feature type="region of interest" description="Disordered" evidence="25">
    <location>
        <begin position="826"/>
        <end position="856"/>
    </location>
</feature>
<dbReference type="InterPro" id="IPR015683">
    <property type="entry name" value="Ionotropic_Glu_rcpt"/>
</dbReference>
<evidence type="ECO:0000256" key="24">
    <source>
        <dbReference type="RuleBase" id="RU367118"/>
    </source>
</evidence>
<evidence type="ECO:0000256" key="21">
    <source>
        <dbReference type="PIRSR" id="PIRSR601508-1"/>
    </source>
</evidence>
<feature type="transmembrane region" description="Helical" evidence="24">
    <location>
        <begin position="191"/>
        <end position="213"/>
    </location>
</feature>
<evidence type="ECO:0000256" key="3">
    <source>
        <dbReference type="ARBA" id="ARBA00022692"/>
    </source>
</evidence>
<evidence type="ECO:0000256" key="16">
    <source>
        <dbReference type="ARBA" id="ARBA00023303"/>
    </source>
</evidence>
<dbReference type="SUPFAM" id="SSF53850">
    <property type="entry name" value="Periplasmic binding protein-like II"/>
    <property type="match status" value="1"/>
</dbReference>
<sequence>QDTSLTLNPGQDTSPTLTPWTGHYRYNSWGDEEADENHLSIVTLEEKPFVVVDNVDILTGTCMRNSVPCRKHVKDNSTEGGGSYIKQCCKGFCIDILKKIARNVKFTFDLYLVTNGKHGKKINNVWNGMVGEVRPYTLSVCSDGPLTINEERSEVIDFSVPFVETGISVMVARSNGTVSPSAFLEPFSASVWVMMFVMLLLVTAVSVFLFEFVSPLGFNRNLAQGKDPHGPSFTVGKAVWLLWGLVFNNSVPVQNPKGTTSKFIVSVWAFFAVIFLASYTANLAAFMIQEEFVDQVTGLSDNKFQNPYAYSPPFRFGTVPNGSTERNIRKNYPDMHEYLVKYHQGGVQDALVSLKAGKLDAFIYDAAVLNYAAGRDDGCKLVTIGSGYIFATTGYGIALQKGSHWKRQVDLAILAIIGDGEMEELEAIWLTGICHNEKNEVMSSQLDIDNMAGVFYMLATAMGLSLITFISEHLFYWRLRYCFTGVCNGRPGLLFTISRGIWSCVHGVHIELKKKPPELDFSPQANMLHLLKSAKKITLSSSSPKRSPALLQPGIINMMKGNSVVSLSPKGQGGLYSNTSTLQGFLDRHKDLLNNSSPGPYPGKPKPHPFSLNDVEVSVTADNGKPHPPGSAGPASKPRALWKKSVETLKQGPIPLSGPAGGPSQRYLPEDPPHSDISECSSRMGMSPGGASLHSAPLYQRDSLQEPPDVTHTHSDLRHSHSEHSNTGDASVLQLSASLLHHSHSADADLHSLKDKKYSTYKHTSTGAASSGGQRQTHCRSCLGKLSGYSGLYTVRSPQNRCDACIHLGNLYDISEDQLQYQTYSQAHAHSPNTHSPHAHSPHHTHPHSGGDMFTHYLPQSELGLVGEGDGLVSHYLPLPEPPPGSHLSTHLPDRDNSRDNNSFGLLEDSPYANVLTMRSDRPYSSSPSTTLWIPSCPSPRGENSLAAAQRLAHGRSATDLYKQLVPLAMTLGNHHGHPHGNHQEFFYPVASETAVMSYVMAPSPPLSTRDNPQLSPSLPGITPALPLSTRDNPQLSPSLPGITPALPSLFQG</sequence>
<evidence type="ECO:0000256" key="23">
    <source>
        <dbReference type="PIRSR" id="PIRSR601508-3"/>
    </source>
</evidence>
<dbReference type="Pfam" id="PF00060">
    <property type="entry name" value="Lig_chan"/>
    <property type="match status" value="1"/>
</dbReference>
<evidence type="ECO:0000256" key="7">
    <source>
        <dbReference type="ARBA" id="ARBA00022989"/>
    </source>
</evidence>
<comment type="subcellular location">
    <subcellularLocation>
        <location evidence="17 24">Postsynaptic cell membrane</location>
        <topology evidence="17 24">Multi-pass membrane protein</topology>
    </subcellularLocation>
</comment>
<feature type="domain" description="Ionotropic glutamate receptor L-glutamate and glycine-binding" evidence="27">
    <location>
        <begin position="76"/>
        <end position="134"/>
    </location>
</feature>
<feature type="disulfide bond" evidence="23">
    <location>
        <begin position="379"/>
        <end position="434"/>
    </location>
</feature>
<evidence type="ECO:0000256" key="15">
    <source>
        <dbReference type="ARBA" id="ARBA00023286"/>
    </source>
</evidence>
<keyword evidence="15 24" id="KW-1071">Ligand-gated ion channel</keyword>
<evidence type="ECO:0000256" key="18">
    <source>
        <dbReference type="ARBA" id="ARBA00034430"/>
    </source>
</evidence>
<evidence type="ECO:0000256" key="22">
    <source>
        <dbReference type="PIRSR" id="PIRSR601508-2"/>
    </source>
</evidence>
<keyword evidence="13" id="KW-0325">Glycoprotein</keyword>
<keyword evidence="8 24" id="KW-0770">Synapse</keyword>
<evidence type="ECO:0000259" key="27">
    <source>
        <dbReference type="SMART" id="SM00918"/>
    </source>
</evidence>
<keyword evidence="10 24" id="KW-0472">Membrane</keyword>
<evidence type="ECO:0000256" key="19">
    <source>
        <dbReference type="ARBA" id="ARBA00036239"/>
    </source>
</evidence>
<feature type="region of interest" description="Disordered" evidence="25">
    <location>
        <begin position="590"/>
        <end position="728"/>
    </location>
</feature>
<keyword evidence="11 23" id="KW-1015">Disulfide bond</keyword>
<evidence type="ECO:0000256" key="1">
    <source>
        <dbReference type="ARBA" id="ARBA00022448"/>
    </source>
</evidence>
<keyword evidence="3 24" id="KW-0812">Transmembrane</keyword>
<evidence type="ECO:0000259" key="26">
    <source>
        <dbReference type="SMART" id="SM00079"/>
    </source>
</evidence>
<feature type="binding site" evidence="21">
    <location>
        <position position="323"/>
    </location>
    <ligand>
        <name>L-glutamate</name>
        <dbReference type="ChEBI" id="CHEBI:29985"/>
    </ligand>
</feature>
<dbReference type="Gene3D" id="3.40.190.10">
    <property type="entry name" value="Periplasmic binding protein-like II"/>
    <property type="match status" value="3"/>
</dbReference>
<proteinExistence type="inferred from homology"/>
<reference evidence="29" key="1">
    <citation type="journal article" date="2018" name="PLoS ONE">
        <title>Chinook salmon (Oncorhynchus tshawytscha) genome and transcriptome.</title>
        <authorList>
            <person name="Christensen K.A."/>
            <person name="Leong J.S."/>
            <person name="Sakhrani D."/>
            <person name="Biagi C.A."/>
            <person name="Minkley D.R."/>
            <person name="Withler R.E."/>
            <person name="Rondeau E.B."/>
            <person name="Koop B.F."/>
            <person name="Devlin R.H."/>
        </authorList>
    </citation>
    <scope>NUCLEOTIDE SEQUENCE [LARGE SCALE GENOMIC DNA]</scope>
</reference>
<dbReference type="InterPro" id="IPR018884">
    <property type="entry name" value="NMDAR2_C"/>
</dbReference>
<feature type="binding site" evidence="21">
    <location>
        <position position="145"/>
    </location>
    <ligand>
        <name>L-glutamate</name>
        <dbReference type="ChEBI" id="CHEBI:29985"/>
    </ligand>
</feature>
<feature type="compositionally biased region" description="Basic and acidic residues" evidence="25">
    <location>
        <begin position="709"/>
        <end position="726"/>
    </location>
</feature>
<organism evidence="28 29">
    <name type="scientific">Oncorhynchus tshawytscha</name>
    <name type="common">Chinook salmon</name>
    <name type="synonym">Salmo tshawytscha</name>
    <dbReference type="NCBI Taxonomy" id="74940"/>
    <lineage>
        <taxon>Eukaryota</taxon>
        <taxon>Metazoa</taxon>
        <taxon>Chordata</taxon>
        <taxon>Craniata</taxon>
        <taxon>Vertebrata</taxon>
        <taxon>Euteleostomi</taxon>
        <taxon>Actinopterygii</taxon>
        <taxon>Neopterygii</taxon>
        <taxon>Teleostei</taxon>
        <taxon>Protacanthopterygii</taxon>
        <taxon>Salmoniformes</taxon>
        <taxon>Salmonidae</taxon>
        <taxon>Salmoninae</taxon>
        <taxon>Oncorhynchus</taxon>
    </lineage>
</organism>
<feature type="region of interest" description="Disordered" evidence="25">
    <location>
        <begin position="874"/>
        <end position="907"/>
    </location>
</feature>
<dbReference type="GeneTree" id="ENSGT00940000156222"/>
<feature type="compositionally biased region" description="Basic and acidic residues" evidence="25">
    <location>
        <begin position="668"/>
        <end position="677"/>
    </location>
</feature>
<dbReference type="Pfam" id="PF10565">
    <property type="entry name" value="NMDAR2_C"/>
    <property type="match status" value="2"/>
</dbReference>
<accession>A0AAZ3QCA9</accession>
<reference evidence="28" key="3">
    <citation type="submission" date="2025-09" db="UniProtKB">
        <authorList>
            <consortium name="Ensembl"/>
        </authorList>
    </citation>
    <scope>IDENTIFICATION</scope>
</reference>
<keyword evidence="7 24" id="KW-1133">Transmembrane helix</keyword>
<feature type="binding site" evidence="21">
    <location>
        <position position="365"/>
    </location>
    <ligand>
        <name>L-glutamate</name>
        <dbReference type="ChEBI" id="CHEBI:29985"/>
    </ligand>
</feature>
<dbReference type="GO" id="GO:0017146">
    <property type="term" value="C:NMDA selective glutamate receptor complex"/>
    <property type="evidence" value="ECO:0007669"/>
    <property type="project" value="UniProtKB-ARBA"/>
</dbReference>
<evidence type="ECO:0000256" key="6">
    <source>
        <dbReference type="ARBA" id="ARBA00022842"/>
    </source>
</evidence>
<protein>
    <recommendedName>
        <fullName evidence="24">Glutamate receptor</fullName>
    </recommendedName>
</protein>
<dbReference type="SMART" id="SM00918">
    <property type="entry name" value="Lig_chan-Glu_bd"/>
    <property type="match status" value="1"/>
</dbReference>
<evidence type="ECO:0000256" key="13">
    <source>
        <dbReference type="ARBA" id="ARBA00023180"/>
    </source>
</evidence>
<keyword evidence="4" id="KW-0732">Signal</keyword>
<keyword evidence="12 24" id="KW-0675">Receptor</keyword>
<feature type="binding site" evidence="21">
    <location>
        <position position="324"/>
    </location>
    <ligand>
        <name>L-glutamate</name>
        <dbReference type="ChEBI" id="CHEBI:29985"/>
    </ligand>
</feature>
<comment type="catalytic activity">
    <reaction evidence="19">
        <text>Na(+)(in) = Na(+)(out)</text>
        <dbReference type="Rhea" id="RHEA:34963"/>
        <dbReference type="ChEBI" id="CHEBI:29101"/>
    </reaction>
</comment>
<feature type="site" description="Interaction with the cone snail toxin Con-ikot-ikot" evidence="22">
    <location>
        <position position="329"/>
    </location>
</feature>
<keyword evidence="14 24" id="KW-0628">Postsynaptic cell membrane</keyword>
<dbReference type="Pfam" id="PF10613">
    <property type="entry name" value="Lig_chan-Glu_bd"/>
    <property type="match status" value="1"/>
</dbReference>
<dbReference type="FunFam" id="3.40.190.10:FF:000007">
    <property type="entry name" value="Putative glutamate receptor ionotropic NMDA 2B"/>
    <property type="match status" value="1"/>
</dbReference>
<evidence type="ECO:0000256" key="14">
    <source>
        <dbReference type="ARBA" id="ARBA00023257"/>
    </source>
</evidence>
<dbReference type="InterPro" id="IPR019594">
    <property type="entry name" value="Glu/Gly-bd"/>
</dbReference>
<feature type="region of interest" description="Disordered" evidence="25">
    <location>
        <begin position="1005"/>
        <end position="1053"/>
    </location>
</feature>
<evidence type="ECO:0000256" key="20">
    <source>
        <dbReference type="ARBA" id="ARBA00036634"/>
    </source>
</evidence>
<feature type="compositionally biased region" description="Basic residues" evidence="25">
    <location>
        <begin position="837"/>
        <end position="847"/>
    </location>
</feature>
<evidence type="ECO:0000256" key="5">
    <source>
        <dbReference type="ARBA" id="ARBA00022837"/>
    </source>
</evidence>